<reference evidence="1" key="1">
    <citation type="submission" date="2023-07" db="EMBL/GenBank/DDBJ databases">
        <authorList>
            <person name="Ivanov I."/>
            <person name="Teneva D."/>
            <person name="Stoikov I."/>
        </authorList>
    </citation>
    <scope>NUCLEOTIDE SEQUENCE</scope>
    <source>
        <strain evidence="1">4475</strain>
    </source>
</reference>
<sequence>MYVFFRGKTGKFLPEKRMNEGENREWEEEMRHFSFQTKV</sequence>
<evidence type="ECO:0000313" key="1">
    <source>
        <dbReference type="EMBL" id="CAJ1004415.1"/>
    </source>
</evidence>
<dbReference type="Proteomes" id="UP001189619">
    <property type="component" value="Chromosome"/>
</dbReference>
<proteinExistence type="predicted"/>
<name>A0AA48MBZ5_9BACL</name>
<organism evidence="1 2">
    <name type="scientific">Brevibacillus aydinogluensis</name>
    <dbReference type="NCBI Taxonomy" id="927786"/>
    <lineage>
        <taxon>Bacteria</taxon>
        <taxon>Bacillati</taxon>
        <taxon>Bacillota</taxon>
        <taxon>Bacilli</taxon>
        <taxon>Bacillales</taxon>
        <taxon>Paenibacillaceae</taxon>
        <taxon>Brevibacillus</taxon>
    </lineage>
</organism>
<keyword evidence="2" id="KW-1185">Reference proteome</keyword>
<accession>A0AA48MBZ5</accession>
<gene>
    <name evidence="1" type="ORF">BSPP4475_19155</name>
</gene>
<dbReference type="AlphaFoldDB" id="A0AA48MBZ5"/>
<protein>
    <submittedName>
        <fullName evidence="1">Uncharacterized protein</fullName>
    </submittedName>
</protein>
<dbReference type="EMBL" id="OY569118">
    <property type="protein sequence ID" value="CAJ1004415.1"/>
    <property type="molecule type" value="Genomic_DNA"/>
</dbReference>
<dbReference type="KEGG" id="bayd:BSPP4475_19155"/>
<evidence type="ECO:0000313" key="2">
    <source>
        <dbReference type="Proteomes" id="UP001189619"/>
    </source>
</evidence>